<dbReference type="InterPro" id="IPR003742">
    <property type="entry name" value="RlmH-like"/>
</dbReference>
<evidence type="ECO:0000313" key="9">
    <source>
        <dbReference type="Proteomes" id="UP000274695"/>
    </source>
</evidence>
<evidence type="ECO:0000256" key="1">
    <source>
        <dbReference type="ARBA" id="ARBA00022603"/>
    </source>
</evidence>
<comment type="similarity">
    <text evidence="4 5">Belongs to the RNA methyltransferase RlmH family.</text>
</comment>
<reference evidence="7 9" key="2">
    <citation type="submission" date="2018-10" db="EMBL/GenBank/DDBJ databases">
        <title>Draft genome sequence of Zhongshania sp. DSW25-10.</title>
        <authorList>
            <person name="Oh J."/>
        </authorList>
    </citation>
    <scope>NUCLEOTIDE SEQUENCE [LARGE SCALE GENOMIC DNA]</scope>
    <source>
        <strain evidence="7 9">DSW25-10</strain>
    </source>
</reference>
<dbReference type="GO" id="GO:0005737">
    <property type="term" value="C:cytoplasm"/>
    <property type="evidence" value="ECO:0007669"/>
    <property type="project" value="UniProtKB-SubCell"/>
</dbReference>
<feature type="binding site" evidence="5">
    <location>
        <position position="104"/>
    </location>
    <ligand>
        <name>S-adenosyl-L-methionine</name>
        <dbReference type="ChEBI" id="CHEBI:59789"/>
    </ligand>
</feature>
<dbReference type="PIRSF" id="PIRSF004505">
    <property type="entry name" value="MT_bac"/>
    <property type="match status" value="1"/>
</dbReference>
<gene>
    <name evidence="5 7" type="primary">rlmH</name>
    <name evidence="6" type="ORF">C0068_18995</name>
    <name evidence="7" type="ORF">D0911_13940</name>
</gene>
<evidence type="ECO:0000313" key="6">
    <source>
        <dbReference type="EMBL" id="POP51072.1"/>
    </source>
</evidence>
<keyword evidence="5" id="KW-0963">Cytoplasm</keyword>
<dbReference type="NCBIfam" id="NF000986">
    <property type="entry name" value="PRK00103.1-4"/>
    <property type="match status" value="1"/>
</dbReference>
<dbReference type="EMBL" id="PQGG01000044">
    <property type="protein sequence ID" value="POP51072.1"/>
    <property type="molecule type" value="Genomic_DNA"/>
</dbReference>
<dbReference type="EC" id="2.1.1.177" evidence="5"/>
<dbReference type="GO" id="GO:0070038">
    <property type="term" value="F:rRNA (pseudouridine-N3-)-methyltransferase activity"/>
    <property type="evidence" value="ECO:0007669"/>
    <property type="project" value="UniProtKB-UniRule"/>
</dbReference>
<comment type="subunit">
    <text evidence="5">Homodimer.</text>
</comment>
<dbReference type="Pfam" id="PF02590">
    <property type="entry name" value="SPOUT_MTase"/>
    <property type="match status" value="1"/>
</dbReference>
<feature type="binding site" evidence="5">
    <location>
        <begin position="123"/>
        <end position="128"/>
    </location>
    <ligand>
        <name>S-adenosyl-L-methionine</name>
        <dbReference type="ChEBI" id="CHEBI:59789"/>
    </ligand>
</feature>
<comment type="catalytic activity">
    <reaction evidence="5">
        <text>pseudouridine(1915) in 23S rRNA + S-adenosyl-L-methionine = N(3)-methylpseudouridine(1915) in 23S rRNA + S-adenosyl-L-homocysteine + H(+)</text>
        <dbReference type="Rhea" id="RHEA:42752"/>
        <dbReference type="Rhea" id="RHEA-COMP:10221"/>
        <dbReference type="Rhea" id="RHEA-COMP:10222"/>
        <dbReference type="ChEBI" id="CHEBI:15378"/>
        <dbReference type="ChEBI" id="CHEBI:57856"/>
        <dbReference type="ChEBI" id="CHEBI:59789"/>
        <dbReference type="ChEBI" id="CHEBI:65314"/>
        <dbReference type="ChEBI" id="CHEBI:74486"/>
        <dbReference type="EC" id="2.1.1.177"/>
    </reaction>
</comment>
<evidence type="ECO:0000313" key="7">
    <source>
        <dbReference type="EMBL" id="RNL60123.1"/>
    </source>
</evidence>
<comment type="caution">
    <text evidence="6">The sequence shown here is derived from an EMBL/GenBank/DDBJ whole genome shotgun (WGS) entry which is preliminary data.</text>
</comment>
<comment type="subcellular location">
    <subcellularLocation>
        <location evidence="5">Cytoplasm</location>
    </subcellularLocation>
</comment>
<evidence type="ECO:0000256" key="5">
    <source>
        <dbReference type="HAMAP-Rule" id="MF_00658"/>
    </source>
</evidence>
<dbReference type="Gene3D" id="3.40.1280.10">
    <property type="match status" value="1"/>
</dbReference>
<dbReference type="PANTHER" id="PTHR33603:SF1">
    <property type="entry name" value="RIBOSOMAL RNA LARGE SUBUNIT METHYLTRANSFERASE H"/>
    <property type="match status" value="1"/>
</dbReference>
<keyword evidence="5" id="KW-0698">rRNA processing</keyword>
<proteinExistence type="inferred from homology"/>
<dbReference type="InterPro" id="IPR029026">
    <property type="entry name" value="tRNA_m1G_MTases_N"/>
</dbReference>
<keyword evidence="3 5" id="KW-0949">S-adenosyl-L-methionine</keyword>
<evidence type="ECO:0000313" key="8">
    <source>
        <dbReference type="Proteomes" id="UP000237222"/>
    </source>
</evidence>
<dbReference type="SUPFAM" id="SSF75217">
    <property type="entry name" value="alpha/beta knot"/>
    <property type="match status" value="1"/>
</dbReference>
<sequence>MRVSLICIGTKMPAWVEEGVAEYRKRLPAEINFEIKELPLPKRGKNTDIRRAIAQEGEAMTAAIPAGDKVIALDVLGKSVSTEALSEALRSWQMDGDNVSILVGGPDGLSASCLALAKQKWSLSAMTLPHPLVRVIFAEQLYRAWTILNNHPYHR</sequence>
<evidence type="ECO:0000256" key="3">
    <source>
        <dbReference type="ARBA" id="ARBA00022691"/>
    </source>
</evidence>
<dbReference type="CDD" id="cd18081">
    <property type="entry name" value="RlmH-like"/>
    <property type="match status" value="1"/>
</dbReference>
<feature type="binding site" evidence="5">
    <location>
        <position position="73"/>
    </location>
    <ligand>
        <name>S-adenosyl-L-methionine</name>
        <dbReference type="ChEBI" id="CHEBI:59789"/>
    </ligand>
</feature>
<comment type="function">
    <text evidence="5">Specifically methylates the pseudouridine at position 1915 (m3Psi1915) in 23S rRNA.</text>
</comment>
<protein>
    <recommendedName>
        <fullName evidence="5">Ribosomal RNA large subunit methyltransferase H</fullName>
        <ecNumber evidence="5">2.1.1.177</ecNumber>
    </recommendedName>
    <alternativeName>
        <fullName evidence="5">23S rRNA (pseudouridine1915-N3)-methyltransferase</fullName>
    </alternativeName>
    <alternativeName>
        <fullName evidence="5">23S rRNA m3Psi1915 methyltransferase</fullName>
    </alternativeName>
    <alternativeName>
        <fullName evidence="5">rRNA (pseudouridine-N3-)-methyltransferase RlmH</fullName>
    </alternativeName>
</protein>
<dbReference type="PANTHER" id="PTHR33603">
    <property type="entry name" value="METHYLTRANSFERASE"/>
    <property type="match status" value="1"/>
</dbReference>
<dbReference type="AlphaFoldDB" id="A0A2S4HAR2"/>
<dbReference type="NCBIfam" id="TIGR00246">
    <property type="entry name" value="tRNA_RlmH_YbeA"/>
    <property type="match status" value="1"/>
</dbReference>
<dbReference type="EMBL" id="RHGB01000016">
    <property type="protein sequence ID" value="RNL60123.1"/>
    <property type="molecule type" value="Genomic_DNA"/>
</dbReference>
<dbReference type="Proteomes" id="UP000237222">
    <property type="component" value="Unassembled WGS sequence"/>
</dbReference>
<keyword evidence="2 5" id="KW-0808">Transferase</keyword>
<organism evidence="6 8">
    <name type="scientific">Zhongshania marina</name>
    <dbReference type="NCBI Taxonomy" id="2304603"/>
    <lineage>
        <taxon>Bacteria</taxon>
        <taxon>Pseudomonadati</taxon>
        <taxon>Pseudomonadota</taxon>
        <taxon>Gammaproteobacteria</taxon>
        <taxon>Cellvibrionales</taxon>
        <taxon>Spongiibacteraceae</taxon>
        <taxon>Zhongshania</taxon>
    </lineage>
</organism>
<dbReference type="RefSeq" id="WP_103686036.1">
    <property type="nucleotide sequence ID" value="NZ_PQGG01000044.1"/>
</dbReference>
<dbReference type="OrthoDB" id="9806643at2"/>
<dbReference type="HAMAP" id="MF_00658">
    <property type="entry name" value="23SrRNA_methyltr_H"/>
    <property type="match status" value="1"/>
</dbReference>
<accession>A0A2S4HAR2</accession>
<reference evidence="6" key="1">
    <citation type="submission" date="2018-01" db="EMBL/GenBank/DDBJ databases">
        <authorList>
            <person name="Yu X.-D."/>
        </authorList>
    </citation>
    <scope>NUCLEOTIDE SEQUENCE</scope>
    <source>
        <strain evidence="6">ZX-21</strain>
    </source>
</reference>
<evidence type="ECO:0000256" key="2">
    <source>
        <dbReference type="ARBA" id="ARBA00022679"/>
    </source>
</evidence>
<keyword evidence="9" id="KW-1185">Reference proteome</keyword>
<dbReference type="InterPro" id="IPR029028">
    <property type="entry name" value="Alpha/beta_knot_MTases"/>
</dbReference>
<keyword evidence="1 5" id="KW-0489">Methyltransferase</keyword>
<evidence type="ECO:0000256" key="4">
    <source>
        <dbReference type="ARBA" id="ARBA00038303"/>
    </source>
</evidence>
<dbReference type="Proteomes" id="UP000274695">
    <property type="component" value="Unassembled WGS sequence"/>
</dbReference>
<name>A0A2S4HAR2_9GAMM</name>